<protein>
    <submittedName>
        <fullName evidence="2">AlNc14C3G476 protein</fullName>
    </submittedName>
</protein>
<feature type="compositionally biased region" description="Basic and acidic residues" evidence="1">
    <location>
        <begin position="42"/>
        <end position="65"/>
    </location>
</feature>
<accession>F0VZZ8</accession>
<organism evidence="2">
    <name type="scientific">Albugo laibachii Nc14</name>
    <dbReference type="NCBI Taxonomy" id="890382"/>
    <lineage>
        <taxon>Eukaryota</taxon>
        <taxon>Sar</taxon>
        <taxon>Stramenopiles</taxon>
        <taxon>Oomycota</taxon>
        <taxon>Peronosporomycetes</taxon>
        <taxon>Albuginales</taxon>
        <taxon>Albuginaceae</taxon>
        <taxon>Albugo</taxon>
    </lineage>
</organism>
<reference evidence="2" key="1">
    <citation type="journal article" date="2011" name="PLoS Biol.">
        <title>Gene gain and loss during evolution of obligate parasitism in the white rust pathogen of Arabidopsis thaliana.</title>
        <authorList>
            <person name="Kemen E."/>
            <person name="Gardiner A."/>
            <person name="Schultz-Larsen T."/>
            <person name="Kemen A.C."/>
            <person name="Balmuth A.L."/>
            <person name="Robert-Seilaniantz A."/>
            <person name="Bailey K."/>
            <person name="Holub E."/>
            <person name="Studholme D.J."/>
            <person name="Maclean D."/>
            <person name="Jones J.D."/>
        </authorList>
    </citation>
    <scope>NUCLEOTIDE SEQUENCE</scope>
</reference>
<dbReference type="AlphaFoldDB" id="F0VZZ8"/>
<dbReference type="HOGENOM" id="CLU_2854316_0_0_1"/>
<sequence>MERYRLALTNVWGSISPILESSHGTKDDSFLGSCCQLGIRPGGDHGHEETTRNDIGEHDNGNVGV</sequence>
<feature type="region of interest" description="Disordered" evidence="1">
    <location>
        <begin position="41"/>
        <end position="65"/>
    </location>
</feature>
<proteinExistence type="predicted"/>
<evidence type="ECO:0000313" key="2">
    <source>
        <dbReference type="EMBL" id="CCA14369.1"/>
    </source>
</evidence>
<gene>
    <name evidence="2" type="primary">AlNc14C3G476</name>
    <name evidence="2" type="ORF">ALNC14_005120</name>
</gene>
<reference evidence="2" key="2">
    <citation type="submission" date="2011-02" db="EMBL/GenBank/DDBJ databases">
        <authorList>
            <person name="MacLean D."/>
        </authorList>
    </citation>
    <scope>NUCLEOTIDE SEQUENCE</scope>
</reference>
<dbReference type="EMBL" id="FR824048">
    <property type="protein sequence ID" value="CCA14369.1"/>
    <property type="molecule type" value="Genomic_DNA"/>
</dbReference>
<evidence type="ECO:0000256" key="1">
    <source>
        <dbReference type="SAM" id="MobiDB-lite"/>
    </source>
</evidence>
<name>F0VZZ8_9STRA</name>